<evidence type="ECO:0000256" key="5">
    <source>
        <dbReference type="ARBA" id="ARBA00023235"/>
    </source>
</evidence>
<dbReference type="PANTHER" id="PTHR43149">
    <property type="entry name" value="ENOYL-COA HYDRATASE"/>
    <property type="match status" value="1"/>
</dbReference>
<gene>
    <name evidence="8" type="ORF">ABID41_001889</name>
</gene>
<keyword evidence="9" id="KW-1185">Reference proteome</keyword>
<accession>A0ABV2EID4</accession>
<dbReference type="PANTHER" id="PTHR43149:SF1">
    <property type="entry name" value="DELTA(3,5)-DELTA(2,4)-DIENOYL-COA ISOMERASE, MITOCHONDRIAL"/>
    <property type="match status" value="1"/>
</dbReference>
<dbReference type="RefSeq" id="WP_331931517.1">
    <property type="nucleotide sequence ID" value="NZ_JBEPLU010000001.1"/>
</dbReference>
<keyword evidence="5" id="KW-0413">Isomerase</keyword>
<evidence type="ECO:0000256" key="1">
    <source>
        <dbReference type="ARBA" id="ARBA00005005"/>
    </source>
</evidence>
<dbReference type="Gene3D" id="1.10.12.10">
    <property type="entry name" value="Lyase 2-enoyl-coa Hydratase, Chain A, domain 2"/>
    <property type="match status" value="1"/>
</dbReference>
<dbReference type="Gene3D" id="3.90.226.10">
    <property type="entry name" value="2-enoyl-CoA Hydratase, Chain A, domain 1"/>
    <property type="match status" value="1"/>
</dbReference>
<dbReference type="Proteomes" id="UP001549110">
    <property type="component" value="Unassembled WGS sequence"/>
</dbReference>
<evidence type="ECO:0000256" key="6">
    <source>
        <dbReference type="RuleBase" id="RU003707"/>
    </source>
</evidence>
<feature type="compositionally biased region" description="Polar residues" evidence="7">
    <location>
        <begin position="79"/>
        <end position="98"/>
    </location>
</feature>
<dbReference type="CDD" id="cd06558">
    <property type="entry name" value="crotonase-like"/>
    <property type="match status" value="1"/>
</dbReference>
<protein>
    <submittedName>
        <fullName evidence="8">Enoyl-CoA hydratase/carnithine racemase</fullName>
    </submittedName>
</protein>
<keyword evidence="4" id="KW-0443">Lipid metabolism</keyword>
<dbReference type="InterPro" id="IPR045002">
    <property type="entry name" value="Ech1-like"/>
</dbReference>
<evidence type="ECO:0000256" key="7">
    <source>
        <dbReference type="SAM" id="MobiDB-lite"/>
    </source>
</evidence>
<evidence type="ECO:0000313" key="9">
    <source>
        <dbReference type="Proteomes" id="UP001549110"/>
    </source>
</evidence>
<dbReference type="NCBIfam" id="NF005699">
    <property type="entry name" value="PRK07509.1"/>
    <property type="match status" value="1"/>
</dbReference>
<dbReference type="SUPFAM" id="SSF52096">
    <property type="entry name" value="ClpP/crotonase"/>
    <property type="match status" value="1"/>
</dbReference>
<evidence type="ECO:0000256" key="3">
    <source>
        <dbReference type="ARBA" id="ARBA00022832"/>
    </source>
</evidence>
<dbReference type="InterPro" id="IPR001753">
    <property type="entry name" value="Enoyl-CoA_hydra/iso"/>
</dbReference>
<proteinExistence type="inferred from homology"/>
<comment type="similarity">
    <text evidence="2 6">Belongs to the enoyl-CoA hydratase/isomerase family.</text>
</comment>
<organism evidence="8 9">
    <name type="scientific">Phenylobacterium koreense</name>
    <dbReference type="NCBI Taxonomy" id="266125"/>
    <lineage>
        <taxon>Bacteria</taxon>
        <taxon>Pseudomonadati</taxon>
        <taxon>Pseudomonadota</taxon>
        <taxon>Alphaproteobacteria</taxon>
        <taxon>Caulobacterales</taxon>
        <taxon>Caulobacteraceae</taxon>
        <taxon>Phenylobacterium</taxon>
    </lineage>
</organism>
<dbReference type="Pfam" id="PF00378">
    <property type="entry name" value="ECH_1"/>
    <property type="match status" value="1"/>
</dbReference>
<comment type="pathway">
    <text evidence="1">Lipid metabolism; fatty acid beta-oxidation.</text>
</comment>
<dbReference type="EMBL" id="JBEPLU010000001">
    <property type="protein sequence ID" value="MET3526794.1"/>
    <property type="molecule type" value="Genomic_DNA"/>
</dbReference>
<name>A0ABV2EID4_9CAUL</name>
<feature type="region of interest" description="Disordered" evidence="7">
    <location>
        <begin position="72"/>
        <end position="98"/>
    </location>
</feature>
<evidence type="ECO:0000256" key="4">
    <source>
        <dbReference type="ARBA" id="ARBA00023098"/>
    </source>
</evidence>
<reference evidence="8 9" key="1">
    <citation type="submission" date="2024-06" db="EMBL/GenBank/DDBJ databases">
        <title>Genomic Encyclopedia of Type Strains, Phase IV (KMG-IV): sequencing the most valuable type-strain genomes for metagenomic binning, comparative biology and taxonomic classification.</title>
        <authorList>
            <person name="Goeker M."/>
        </authorList>
    </citation>
    <scope>NUCLEOTIDE SEQUENCE [LARGE SCALE GENOMIC DNA]</scope>
    <source>
        <strain evidence="8 9">DSM 17809</strain>
    </source>
</reference>
<sequence>MEERIKVEIKDGVADVRLVRTDKMNALDDAMFSALVETGERLKTEKGVRAIVLSGEGRAFCAGLDMGNFGKMASGERSGGQSSTGGSLVTENRTPGGSNRAQHAVMVWREQPVPVIAAVHGVAFGGGFQLALAADMRFVAPDARMAVMEIKWGLVPDMAGMVLMKGLVRDDLARELTFTGRIFEGEEAQRLGLATRVCADPRAEALAVAAEIAGKNPHAIRGAKRLLNMMMDSDQHAILKAESAEQTALIGSPNQVEAVMSNMQKRAAVYAD</sequence>
<keyword evidence="3" id="KW-0276">Fatty acid metabolism</keyword>
<dbReference type="InterPro" id="IPR018376">
    <property type="entry name" value="Enoyl-CoA_hyd/isom_CS"/>
</dbReference>
<dbReference type="PROSITE" id="PS00166">
    <property type="entry name" value="ENOYL_COA_HYDRATASE"/>
    <property type="match status" value="1"/>
</dbReference>
<comment type="caution">
    <text evidence="8">The sequence shown here is derived from an EMBL/GenBank/DDBJ whole genome shotgun (WGS) entry which is preliminary data.</text>
</comment>
<evidence type="ECO:0000256" key="2">
    <source>
        <dbReference type="ARBA" id="ARBA00005254"/>
    </source>
</evidence>
<dbReference type="InterPro" id="IPR029045">
    <property type="entry name" value="ClpP/crotonase-like_dom_sf"/>
</dbReference>
<evidence type="ECO:0000313" key="8">
    <source>
        <dbReference type="EMBL" id="MET3526794.1"/>
    </source>
</evidence>
<dbReference type="InterPro" id="IPR014748">
    <property type="entry name" value="Enoyl-CoA_hydra_C"/>
</dbReference>